<feature type="transmembrane region" description="Helical" evidence="1">
    <location>
        <begin position="62"/>
        <end position="82"/>
    </location>
</feature>
<dbReference type="PANTHER" id="PTHR37305">
    <property type="entry name" value="INTEGRAL MEMBRANE PROTEIN-RELATED"/>
    <property type="match status" value="1"/>
</dbReference>
<dbReference type="Pfam" id="PF12730">
    <property type="entry name" value="ABC2_membrane_4"/>
    <property type="match status" value="1"/>
</dbReference>
<feature type="transmembrane region" description="Helical" evidence="1">
    <location>
        <begin position="175"/>
        <end position="196"/>
    </location>
</feature>
<sequence length="252" mass="27413">MSNLIMAELFKLRKDRAFRMLVYLLLFIAAAYPIIIYIDNQSDGGVVHGADFFLESMAGNTYIIKFGTAILAGFFISSEYSTGVMKTIASSGSSRIRIFIAKLFGFTVGTLVISIIFPIVSTLITTVLSGFGELPAEAAAGYIPGTIGLMLLYAAAFAAIAALFATIFTDSGKTIGFLIFLFLMIDSILPGLGQYVHFLGTIYDYSVFKLLLEITKFHFGSGELLEILLVPVLTIAAFGLLGVLVYRRKEIK</sequence>
<dbReference type="Proteomes" id="UP001519887">
    <property type="component" value="Unassembled WGS sequence"/>
</dbReference>
<keyword evidence="3" id="KW-1185">Reference proteome</keyword>
<reference evidence="2 3" key="1">
    <citation type="submission" date="2021-07" db="EMBL/GenBank/DDBJ databases">
        <title>Paenibacillus radiodurans sp. nov., isolated from the southeastern edge of Tengger Desert.</title>
        <authorList>
            <person name="Zhang G."/>
        </authorList>
    </citation>
    <scope>NUCLEOTIDE SEQUENCE [LARGE SCALE GENOMIC DNA]</scope>
    <source>
        <strain evidence="2 3">CCM 7311</strain>
    </source>
</reference>
<evidence type="ECO:0000313" key="2">
    <source>
        <dbReference type="EMBL" id="MBW7454924.1"/>
    </source>
</evidence>
<keyword evidence="1" id="KW-0472">Membrane</keyword>
<keyword evidence="1" id="KW-0812">Transmembrane</keyword>
<protein>
    <submittedName>
        <fullName evidence="2">ABC transporter permease</fullName>
    </submittedName>
</protein>
<dbReference type="EMBL" id="JAHZIK010000274">
    <property type="protein sequence ID" value="MBW7454924.1"/>
    <property type="molecule type" value="Genomic_DNA"/>
</dbReference>
<keyword evidence="1" id="KW-1133">Transmembrane helix</keyword>
<organism evidence="2 3">
    <name type="scientific">Paenibacillus sepulcri</name>
    <dbReference type="NCBI Taxonomy" id="359917"/>
    <lineage>
        <taxon>Bacteria</taxon>
        <taxon>Bacillati</taxon>
        <taxon>Bacillota</taxon>
        <taxon>Bacilli</taxon>
        <taxon>Bacillales</taxon>
        <taxon>Paenibacillaceae</taxon>
        <taxon>Paenibacillus</taxon>
    </lineage>
</organism>
<accession>A0ABS7C201</accession>
<comment type="caution">
    <text evidence="2">The sequence shown here is derived from an EMBL/GenBank/DDBJ whole genome shotgun (WGS) entry which is preliminary data.</text>
</comment>
<dbReference type="PANTHER" id="PTHR37305:SF1">
    <property type="entry name" value="MEMBRANE PROTEIN"/>
    <property type="match status" value="1"/>
</dbReference>
<feature type="transmembrane region" description="Helical" evidence="1">
    <location>
        <begin position="103"/>
        <end position="127"/>
    </location>
</feature>
<dbReference type="RefSeq" id="WP_210045814.1">
    <property type="nucleotide sequence ID" value="NZ_JBHLVU010000017.1"/>
</dbReference>
<name>A0ABS7C201_9BACL</name>
<gene>
    <name evidence="2" type="ORF">K0U00_12855</name>
</gene>
<proteinExistence type="predicted"/>
<feature type="transmembrane region" description="Helical" evidence="1">
    <location>
        <begin position="20"/>
        <end position="38"/>
    </location>
</feature>
<evidence type="ECO:0000256" key="1">
    <source>
        <dbReference type="SAM" id="Phobius"/>
    </source>
</evidence>
<feature type="transmembrane region" description="Helical" evidence="1">
    <location>
        <begin position="227"/>
        <end position="246"/>
    </location>
</feature>
<feature type="transmembrane region" description="Helical" evidence="1">
    <location>
        <begin position="147"/>
        <end position="168"/>
    </location>
</feature>
<evidence type="ECO:0000313" key="3">
    <source>
        <dbReference type="Proteomes" id="UP001519887"/>
    </source>
</evidence>